<feature type="compositionally biased region" description="Basic residues" evidence="1">
    <location>
        <begin position="130"/>
        <end position="140"/>
    </location>
</feature>
<feature type="compositionally biased region" description="Low complexity" evidence="1">
    <location>
        <begin position="264"/>
        <end position="273"/>
    </location>
</feature>
<feature type="chain" id="PRO_5012488777" evidence="2">
    <location>
        <begin position="18"/>
        <end position="421"/>
    </location>
</feature>
<evidence type="ECO:0000313" key="3">
    <source>
        <dbReference type="EMBL" id="OXA60452.1"/>
    </source>
</evidence>
<keyword evidence="2" id="KW-0732">Signal</keyword>
<dbReference type="Proteomes" id="UP000198287">
    <property type="component" value="Unassembled WGS sequence"/>
</dbReference>
<feature type="region of interest" description="Disordered" evidence="1">
    <location>
        <begin position="31"/>
        <end position="72"/>
    </location>
</feature>
<dbReference type="AlphaFoldDB" id="A0A226ES63"/>
<comment type="caution">
    <text evidence="3">The sequence shown here is derived from an EMBL/GenBank/DDBJ whole genome shotgun (WGS) entry which is preliminary data.</text>
</comment>
<name>A0A226ES63_FOLCA</name>
<gene>
    <name evidence="3" type="ORF">Fcan01_04515</name>
</gene>
<dbReference type="EMBL" id="LNIX01000002">
    <property type="protein sequence ID" value="OXA60452.1"/>
    <property type="molecule type" value="Genomic_DNA"/>
</dbReference>
<dbReference type="OrthoDB" id="6915407at2759"/>
<accession>A0A226ES63</accession>
<feature type="region of interest" description="Disordered" evidence="1">
    <location>
        <begin position="232"/>
        <end position="297"/>
    </location>
</feature>
<feature type="signal peptide" evidence="2">
    <location>
        <begin position="1"/>
        <end position="17"/>
    </location>
</feature>
<feature type="compositionally biased region" description="Basic and acidic residues" evidence="1">
    <location>
        <begin position="106"/>
        <end position="120"/>
    </location>
</feature>
<feature type="compositionally biased region" description="Basic residues" evidence="1">
    <location>
        <begin position="280"/>
        <end position="293"/>
    </location>
</feature>
<feature type="compositionally biased region" description="Basic and acidic residues" evidence="1">
    <location>
        <begin position="151"/>
        <end position="215"/>
    </location>
</feature>
<feature type="compositionally biased region" description="Basic and acidic residues" evidence="1">
    <location>
        <begin position="241"/>
        <end position="260"/>
    </location>
</feature>
<proteinExistence type="predicted"/>
<reference evidence="3 4" key="1">
    <citation type="submission" date="2015-12" db="EMBL/GenBank/DDBJ databases">
        <title>The genome of Folsomia candida.</title>
        <authorList>
            <person name="Faddeeva A."/>
            <person name="Derks M.F."/>
            <person name="Anvar Y."/>
            <person name="Smit S."/>
            <person name="Van Straalen N."/>
            <person name="Roelofs D."/>
        </authorList>
    </citation>
    <scope>NUCLEOTIDE SEQUENCE [LARGE SCALE GENOMIC DNA]</scope>
    <source>
        <strain evidence="3 4">VU population</strain>
        <tissue evidence="3">Whole body</tissue>
    </source>
</reference>
<keyword evidence="4" id="KW-1185">Reference proteome</keyword>
<evidence type="ECO:0000256" key="2">
    <source>
        <dbReference type="SAM" id="SignalP"/>
    </source>
</evidence>
<evidence type="ECO:0000313" key="4">
    <source>
        <dbReference type="Proteomes" id="UP000198287"/>
    </source>
</evidence>
<feature type="region of interest" description="Disordered" evidence="1">
    <location>
        <begin position="106"/>
        <end position="215"/>
    </location>
</feature>
<protein>
    <submittedName>
        <fullName evidence="3">Uncharacterized protein</fullName>
    </submittedName>
</protein>
<evidence type="ECO:0000256" key="1">
    <source>
        <dbReference type="SAM" id="MobiDB-lite"/>
    </source>
</evidence>
<sequence>MRIISTVLVIIVPICWGRSVSNSTIIRKGGENLKSASSNRHYDDHNSGHHQKNSNNGRNDNDNESENSYNYDDTGGGVYAKLDEIIYPFQQYIQVRNSYSVEHLPFKDDSSDDNNHDKSATDFAPVKNSSSRKKRKPKKKSNLDTSASTNRGHDDHHHTNEGEEEESGHNNRRDVHGESEDNNSNDDHYSHGSVGREHGSHDHGSSYTDHKPRLTEEVENYKKQEVYEEKGYADGAYDHGAYGEHSDDKYKGRGRDDDRGQYAQEQSPSTSSTEESRQSKSYHKSRPIRKRRLHLSEHPTSTKLLEYAATKLYDKDAHEKGIYAARDNIHCPEVIDFDLSSKKMAMGKGGENPRGSKPRLTGLGSKIKCLKEKYWGKEPLPRQIFMEPSESRMSVIKMPTFDQFYKSFRDEVDSISSFQHV</sequence>
<organism evidence="3 4">
    <name type="scientific">Folsomia candida</name>
    <name type="common">Springtail</name>
    <dbReference type="NCBI Taxonomy" id="158441"/>
    <lineage>
        <taxon>Eukaryota</taxon>
        <taxon>Metazoa</taxon>
        <taxon>Ecdysozoa</taxon>
        <taxon>Arthropoda</taxon>
        <taxon>Hexapoda</taxon>
        <taxon>Collembola</taxon>
        <taxon>Entomobryomorpha</taxon>
        <taxon>Isotomoidea</taxon>
        <taxon>Isotomidae</taxon>
        <taxon>Proisotominae</taxon>
        <taxon>Folsomia</taxon>
    </lineage>
</organism>